<keyword evidence="1" id="KW-0732">Signal</keyword>
<organism evidence="2 3">
    <name type="scientific">Dreissena polymorpha</name>
    <name type="common">Zebra mussel</name>
    <name type="synonym">Mytilus polymorpha</name>
    <dbReference type="NCBI Taxonomy" id="45954"/>
    <lineage>
        <taxon>Eukaryota</taxon>
        <taxon>Metazoa</taxon>
        <taxon>Spiralia</taxon>
        <taxon>Lophotrochozoa</taxon>
        <taxon>Mollusca</taxon>
        <taxon>Bivalvia</taxon>
        <taxon>Autobranchia</taxon>
        <taxon>Heteroconchia</taxon>
        <taxon>Euheterodonta</taxon>
        <taxon>Imparidentia</taxon>
        <taxon>Neoheterodontei</taxon>
        <taxon>Myida</taxon>
        <taxon>Dreissenoidea</taxon>
        <taxon>Dreissenidae</taxon>
        <taxon>Dreissena</taxon>
    </lineage>
</organism>
<evidence type="ECO:0000256" key="1">
    <source>
        <dbReference type="SAM" id="SignalP"/>
    </source>
</evidence>
<protein>
    <submittedName>
        <fullName evidence="2">Uncharacterized protein</fullName>
    </submittedName>
</protein>
<keyword evidence="3" id="KW-1185">Reference proteome</keyword>
<dbReference type="Proteomes" id="UP000828390">
    <property type="component" value="Unassembled WGS sequence"/>
</dbReference>
<feature type="signal peptide" evidence="1">
    <location>
        <begin position="1"/>
        <end position="25"/>
    </location>
</feature>
<proteinExistence type="predicted"/>
<name>A0A9D4CQ98_DREPO</name>
<comment type="caution">
    <text evidence="2">The sequence shown here is derived from an EMBL/GenBank/DDBJ whole genome shotgun (WGS) entry which is preliminary data.</text>
</comment>
<reference evidence="2" key="1">
    <citation type="journal article" date="2019" name="bioRxiv">
        <title>The Genome of the Zebra Mussel, Dreissena polymorpha: A Resource for Invasive Species Research.</title>
        <authorList>
            <person name="McCartney M.A."/>
            <person name="Auch B."/>
            <person name="Kono T."/>
            <person name="Mallez S."/>
            <person name="Zhang Y."/>
            <person name="Obille A."/>
            <person name="Becker A."/>
            <person name="Abrahante J.E."/>
            <person name="Garbe J."/>
            <person name="Badalamenti J.P."/>
            <person name="Herman A."/>
            <person name="Mangelson H."/>
            <person name="Liachko I."/>
            <person name="Sullivan S."/>
            <person name="Sone E.D."/>
            <person name="Koren S."/>
            <person name="Silverstein K.A.T."/>
            <person name="Beckman K.B."/>
            <person name="Gohl D.M."/>
        </authorList>
    </citation>
    <scope>NUCLEOTIDE SEQUENCE</scope>
    <source>
        <strain evidence="2">Duluth1</strain>
        <tissue evidence="2">Whole animal</tissue>
    </source>
</reference>
<evidence type="ECO:0000313" key="3">
    <source>
        <dbReference type="Proteomes" id="UP000828390"/>
    </source>
</evidence>
<gene>
    <name evidence="2" type="ORF">DPMN_055609</name>
</gene>
<evidence type="ECO:0000313" key="2">
    <source>
        <dbReference type="EMBL" id="KAH3729634.1"/>
    </source>
</evidence>
<sequence>MNTKLLMCLLVAAAVLLANAPVANAGYYGDYTNYGGLGNYGGWNGWNGLNGWNGWNGYDDDYYGGWNGLGWGGKNKKYGWGK</sequence>
<dbReference type="AlphaFoldDB" id="A0A9D4CQ98"/>
<accession>A0A9D4CQ98</accession>
<feature type="chain" id="PRO_5038891006" evidence="1">
    <location>
        <begin position="26"/>
        <end position="82"/>
    </location>
</feature>
<dbReference type="EMBL" id="JAIWYP010000012">
    <property type="protein sequence ID" value="KAH3729634.1"/>
    <property type="molecule type" value="Genomic_DNA"/>
</dbReference>
<reference evidence="2" key="2">
    <citation type="submission" date="2020-11" db="EMBL/GenBank/DDBJ databases">
        <authorList>
            <person name="McCartney M.A."/>
            <person name="Auch B."/>
            <person name="Kono T."/>
            <person name="Mallez S."/>
            <person name="Becker A."/>
            <person name="Gohl D.M."/>
            <person name="Silverstein K.A.T."/>
            <person name="Koren S."/>
            <person name="Bechman K.B."/>
            <person name="Herman A."/>
            <person name="Abrahante J.E."/>
            <person name="Garbe J."/>
        </authorList>
    </citation>
    <scope>NUCLEOTIDE SEQUENCE</scope>
    <source>
        <strain evidence="2">Duluth1</strain>
        <tissue evidence="2">Whole animal</tissue>
    </source>
</reference>